<dbReference type="EMBL" id="SNXS01000002">
    <property type="protein sequence ID" value="TDP72560.1"/>
    <property type="molecule type" value="Genomic_DNA"/>
</dbReference>
<dbReference type="RefSeq" id="WP_133700017.1">
    <property type="nucleotide sequence ID" value="NZ_SNXS01000002.1"/>
</dbReference>
<evidence type="ECO:0000313" key="5">
    <source>
        <dbReference type="Proteomes" id="UP000295361"/>
    </source>
</evidence>
<dbReference type="Gene3D" id="3.30.365.10">
    <property type="entry name" value="Aldehyde oxidase/xanthine dehydrogenase, molybdopterin binding domain"/>
    <property type="match status" value="5"/>
</dbReference>
<dbReference type="InterPro" id="IPR016208">
    <property type="entry name" value="Ald_Oxase/xanthine_DH-like"/>
</dbReference>
<sequence length="716" mass="75935">MFQPQPPVQVDSNADFLRVEDPALLSGQGRFVGDIAQPGLAHAVFVRSPHAHARLLSLDLAAAQELPGVLAVLGPRDFSGLCQPRVNRLLAEMCLPEAELMPGDRALAVGAPVALVLADTLEQAQAAADLVFADYEDLPPVLDHDEAAPALYENVPGNLALRSEFRTGQLPGAAASAEVQVELPRVAPAPMEPRASLMSWQTTSGSLQAWMSTQTPSRAREDLALCLSLPLERVQVIAPDVGGAFGGKASVYPEDLLLAWASRRLQRPLLWQSTRSEDLLSATHGRAARLEGKLWVDAQGRMQGLQAELRFALGHWLPYSAAAPLRNACRILPGPYRVPAQRVLGEGRLSNAAAVGIYRGAGRPEAAILMERLVDEAAAHSGIDPLQLRLLNLWAPQDLPADWPNGQRLDSCDLPALLLRAAELFDYPRRRAEQAKRRATGELVGIGMALYVEPCGQGFESVRLAAQADGRYLLATGATAQGQGRETSYALIAAQVLGCAPDQITVLHGNTATCPAGIGALASRSTAIGGSAVLKAAQRLQQELNEGSAALPHSVELFHEVAHEAWAAGCVMLALRVDGDTGAPTIEDLVWVDDAGHVVSPELAHGQLLGGLAQGLGQALMERLVYDDNGQLLTGSLMDYALPRAEDLPAVRLASLPTRSAANALGAKGVGEAGCIGLPAALLNAAHDALRPIGVQQLDFPLSAERLWRAMQNPTN</sequence>
<dbReference type="Pfam" id="PF02738">
    <property type="entry name" value="MoCoBD_1"/>
    <property type="match status" value="1"/>
</dbReference>
<proteinExistence type="predicted"/>
<name>A0A4R6QNZ2_9BURK</name>
<dbReference type="InterPro" id="IPR037165">
    <property type="entry name" value="AldOxase/xan_DH_Mopterin-bd_sf"/>
</dbReference>
<dbReference type="AlphaFoldDB" id="A0A4R6QNZ2"/>
<dbReference type="InterPro" id="IPR046867">
    <property type="entry name" value="AldOxase/xan_DH_MoCoBD2"/>
</dbReference>
<dbReference type="OrthoDB" id="221297at2"/>
<dbReference type="PANTHER" id="PTHR11908">
    <property type="entry name" value="XANTHINE DEHYDROGENASE"/>
    <property type="match status" value="1"/>
</dbReference>
<organism evidence="4 5">
    <name type="scientific">Roseateles toxinivorans</name>
    <dbReference type="NCBI Taxonomy" id="270368"/>
    <lineage>
        <taxon>Bacteria</taxon>
        <taxon>Pseudomonadati</taxon>
        <taxon>Pseudomonadota</taxon>
        <taxon>Betaproteobacteria</taxon>
        <taxon>Burkholderiales</taxon>
        <taxon>Sphaerotilaceae</taxon>
        <taxon>Roseateles</taxon>
    </lineage>
</organism>
<evidence type="ECO:0000313" key="4">
    <source>
        <dbReference type="EMBL" id="TDP72560.1"/>
    </source>
</evidence>
<protein>
    <submittedName>
        <fullName evidence="4">Xanthine dehydrogenase molybdenum binding subunit apoprotein</fullName>
    </submittedName>
</protein>
<dbReference type="InterPro" id="IPR008274">
    <property type="entry name" value="AldOxase/xan_DH_MoCoBD1"/>
</dbReference>
<dbReference type="Pfam" id="PF01315">
    <property type="entry name" value="Ald_Xan_dh_C"/>
    <property type="match status" value="1"/>
</dbReference>
<dbReference type="InterPro" id="IPR036856">
    <property type="entry name" value="Ald_Oxase/Xan_DH_a/b_sf"/>
</dbReference>
<gene>
    <name evidence="4" type="ORF">DES47_102305</name>
</gene>
<dbReference type="SUPFAM" id="SSF54665">
    <property type="entry name" value="CO dehydrogenase molybdoprotein N-domain-like"/>
    <property type="match status" value="1"/>
</dbReference>
<dbReference type="SUPFAM" id="SSF56003">
    <property type="entry name" value="Molybdenum cofactor-binding domain"/>
    <property type="match status" value="1"/>
</dbReference>
<accession>A0A4R6QNZ2</accession>
<dbReference type="Gene3D" id="3.90.1170.50">
    <property type="entry name" value="Aldehyde oxidase/xanthine dehydrogenase, a/b hammerhead"/>
    <property type="match status" value="1"/>
</dbReference>
<evidence type="ECO:0000256" key="1">
    <source>
        <dbReference type="ARBA" id="ARBA00022505"/>
    </source>
</evidence>
<keyword evidence="2" id="KW-0560">Oxidoreductase</keyword>
<dbReference type="GO" id="GO:0005506">
    <property type="term" value="F:iron ion binding"/>
    <property type="evidence" value="ECO:0007669"/>
    <property type="project" value="InterPro"/>
</dbReference>
<reference evidence="4 5" key="1">
    <citation type="submission" date="2019-03" db="EMBL/GenBank/DDBJ databases">
        <title>Genomic Encyclopedia of Type Strains, Phase IV (KMG-IV): sequencing the most valuable type-strain genomes for metagenomic binning, comparative biology and taxonomic classification.</title>
        <authorList>
            <person name="Goeker M."/>
        </authorList>
    </citation>
    <scope>NUCLEOTIDE SEQUENCE [LARGE SCALE GENOMIC DNA]</scope>
    <source>
        <strain evidence="4 5">DSM 16998</strain>
    </source>
</reference>
<evidence type="ECO:0000256" key="2">
    <source>
        <dbReference type="ARBA" id="ARBA00023002"/>
    </source>
</evidence>
<dbReference type="InterPro" id="IPR000674">
    <property type="entry name" value="Ald_Oxase/Xan_DH_a/b"/>
</dbReference>
<dbReference type="Proteomes" id="UP000295361">
    <property type="component" value="Unassembled WGS sequence"/>
</dbReference>
<feature type="domain" description="Aldehyde oxidase/xanthine dehydrogenase a/b hammerhead" evidence="3">
    <location>
        <begin position="26"/>
        <end position="139"/>
    </location>
</feature>
<dbReference type="SMART" id="SM01008">
    <property type="entry name" value="Ald_Xan_dh_C"/>
    <property type="match status" value="1"/>
</dbReference>
<comment type="caution">
    <text evidence="4">The sequence shown here is derived from an EMBL/GenBank/DDBJ whole genome shotgun (WGS) entry which is preliminary data.</text>
</comment>
<dbReference type="GO" id="GO:0016491">
    <property type="term" value="F:oxidoreductase activity"/>
    <property type="evidence" value="ECO:0007669"/>
    <property type="project" value="UniProtKB-KW"/>
</dbReference>
<dbReference type="InParanoid" id="A0A4R6QNZ2"/>
<keyword evidence="1" id="KW-0500">Molybdenum</keyword>
<evidence type="ECO:0000259" key="3">
    <source>
        <dbReference type="SMART" id="SM01008"/>
    </source>
</evidence>
<dbReference type="PANTHER" id="PTHR11908:SF132">
    <property type="entry name" value="ALDEHYDE OXIDASE 1-RELATED"/>
    <property type="match status" value="1"/>
</dbReference>
<dbReference type="Pfam" id="PF20256">
    <property type="entry name" value="MoCoBD_2"/>
    <property type="match status" value="2"/>
</dbReference>
<keyword evidence="5" id="KW-1185">Reference proteome</keyword>